<evidence type="ECO:0000256" key="1">
    <source>
        <dbReference type="SAM" id="MobiDB-lite"/>
    </source>
</evidence>
<name>A0ABW4NXI1_9NOCA</name>
<dbReference type="Proteomes" id="UP001597286">
    <property type="component" value="Unassembled WGS sequence"/>
</dbReference>
<organism evidence="2 3">
    <name type="scientific">Rhodococcus gannanensis</name>
    <dbReference type="NCBI Taxonomy" id="1960308"/>
    <lineage>
        <taxon>Bacteria</taxon>
        <taxon>Bacillati</taxon>
        <taxon>Actinomycetota</taxon>
        <taxon>Actinomycetes</taxon>
        <taxon>Mycobacteriales</taxon>
        <taxon>Nocardiaceae</taxon>
        <taxon>Rhodococcus</taxon>
    </lineage>
</organism>
<proteinExistence type="predicted"/>
<protein>
    <recommendedName>
        <fullName evidence="4">XRE family transcriptional regulator</fullName>
    </recommendedName>
</protein>
<feature type="region of interest" description="Disordered" evidence="1">
    <location>
        <begin position="1"/>
        <end position="24"/>
    </location>
</feature>
<accession>A0ABW4NXI1</accession>
<reference evidence="3" key="1">
    <citation type="journal article" date="2019" name="Int. J. Syst. Evol. Microbiol.">
        <title>The Global Catalogue of Microorganisms (GCM) 10K type strain sequencing project: providing services to taxonomists for standard genome sequencing and annotation.</title>
        <authorList>
            <consortium name="The Broad Institute Genomics Platform"/>
            <consortium name="The Broad Institute Genome Sequencing Center for Infectious Disease"/>
            <person name="Wu L."/>
            <person name="Ma J."/>
        </authorList>
    </citation>
    <scope>NUCLEOTIDE SEQUENCE [LARGE SCALE GENOMIC DNA]</scope>
    <source>
        <strain evidence="3">DT72</strain>
    </source>
</reference>
<evidence type="ECO:0000313" key="3">
    <source>
        <dbReference type="Proteomes" id="UP001597286"/>
    </source>
</evidence>
<dbReference type="EMBL" id="JBHUFB010000001">
    <property type="protein sequence ID" value="MFD1810656.1"/>
    <property type="molecule type" value="Genomic_DNA"/>
</dbReference>
<keyword evidence="3" id="KW-1185">Reference proteome</keyword>
<dbReference type="RefSeq" id="WP_378483216.1">
    <property type="nucleotide sequence ID" value="NZ_JBHUFB010000001.1"/>
</dbReference>
<evidence type="ECO:0008006" key="4">
    <source>
        <dbReference type="Google" id="ProtNLM"/>
    </source>
</evidence>
<gene>
    <name evidence="2" type="ORF">ACFSJG_00380</name>
</gene>
<evidence type="ECO:0000313" key="2">
    <source>
        <dbReference type="EMBL" id="MFD1810656.1"/>
    </source>
</evidence>
<comment type="caution">
    <text evidence="2">The sequence shown here is derived from an EMBL/GenBank/DDBJ whole genome shotgun (WGS) entry which is preliminary data.</text>
</comment>
<sequence>MTDPSNNGDLPLGGGFERGPVGPRAARSAGVLAAEAEKARIRSVRQALGAS</sequence>